<comment type="caution">
    <text evidence="1">The sequence shown here is derived from an EMBL/GenBank/DDBJ whole genome shotgun (WGS) entry which is preliminary data.</text>
</comment>
<protein>
    <submittedName>
        <fullName evidence="1">Retrovirus-related Pol polyprotein from transposon 412</fullName>
    </submittedName>
</protein>
<evidence type="ECO:0000313" key="2">
    <source>
        <dbReference type="Proteomes" id="UP000887159"/>
    </source>
</evidence>
<organism evidence="1 2">
    <name type="scientific">Trichonephila clavipes</name>
    <name type="common">Golden silk orbweaver</name>
    <name type="synonym">Nephila clavipes</name>
    <dbReference type="NCBI Taxonomy" id="2585209"/>
    <lineage>
        <taxon>Eukaryota</taxon>
        <taxon>Metazoa</taxon>
        <taxon>Ecdysozoa</taxon>
        <taxon>Arthropoda</taxon>
        <taxon>Chelicerata</taxon>
        <taxon>Arachnida</taxon>
        <taxon>Araneae</taxon>
        <taxon>Araneomorphae</taxon>
        <taxon>Entelegynae</taxon>
        <taxon>Araneoidea</taxon>
        <taxon>Nephilidae</taxon>
        <taxon>Trichonephila</taxon>
    </lineage>
</organism>
<dbReference type="InterPro" id="IPR036397">
    <property type="entry name" value="RNaseH_sf"/>
</dbReference>
<sequence length="98" mass="11473">MHRTLKRILRVLCLETIPDWEKILPQALFALRTVIHDSTGFSPAELVHGKNLRTPVMLLYEKLTEEHVESSVVDYVFQLVMYLPLEVHPSKHQRELEV</sequence>
<keyword evidence="2" id="KW-1185">Reference proteome</keyword>
<dbReference type="InterPro" id="IPR012337">
    <property type="entry name" value="RNaseH-like_sf"/>
</dbReference>
<dbReference type="Gene3D" id="3.30.420.10">
    <property type="entry name" value="Ribonuclease H-like superfamily/Ribonuclease H"/>
    <property type="match status" value="1"/>
</dbReference>
<dbReference type="EMBL" id="BMAU01021192">
    <property type="protein sequence ID" value="GFX96501.1"/>
    <property type="molecule type" value="Genomic_DNA"/>
</dbReference>
<dbReference type="GO" id="GO:0003676">
    <property type="term" value="F:nucleic acid binding"/>
    <property type="evidence" value="ECO:0007669"/>
    <property type="project" value="InterPro"/>
</dbReference>
<dbReference type="AlphaFoldDB" id="A0A8X6RS14"/>
<dbReference type="SUPFAM" id="SSF53098">
    <property type="entry name" value="Ribonuclease H-like"/>
    <property type="match status" value="1"/>
</dbReference>
<evidence type="ECO:0000313" key="1">
    <source>
        <dbReference type="EMBL" id="GFX96501.1"/>
    </source>
</evidence>
<dbReference type="Proteomes" id="UP000887159">
    <property type="component" value="Unassembled WGS sequence"/>
</dbReference>
<reference evidence="1" key="1">
    <citation type="submission" date="2020-08" db="EMBL/GenBank/DDBJ databases">
        <title>Multicomponent nature underlies the extraordinary mechanical properties of spider dragline silk.</title>
        <authorList>
            <person name="Kono N."/>
            <person name="Nakamura H."/>
            <person name="Mori M."/>
            <person name="Yoshida Y."/>
            <person name="Ohtoshi R."/>
            <person name="Malay A.D."/>
            <person name="Moran D.A.P."/>
            <person name="Tomita M."/>
            <person name="Numata K."/>
            <person name="Arakawa K."/>
        </authorList>
    </citation>
    <scope>NUCLEOTIDE SEQUENCE</scope>
</reference>
<proteinExistence type="predicted"/>
<accession>A0A8X6RS14</accession>
<gene>
    <name evidence="1" type="primary">POL_280</name>
    <name evidence="1" type="ORF">TNCV_1441751</name>
</gene>
<name>A0A8X6RS14_TRICX</name>